<keyword evidence="2" id="KW-1185">Reference proteome</keyword>
<organism evidence="1 2">
    <name type="scientific">Paramuricea clavata</name>
    <name type="common">Red gorgonian</name>
    <name type="synonym">Violescent sea-whip</name>
    <dbReference type="NCBI Taxonomy" id="317549"/>
    <lineage>
        <taxon>Eukaryota</taxon>
        <taxon>Metazoa</taxon>
        <taxon>Cnidaria</taxon>
        <taxon>Anthozoa</taxon>
        <taxon>Octocorallia</taxon>
        <taxon>Malacalcyonacea</taxon>
        <taxon>Plexauridae</taxon>
        <taxon>Paramuricea</taxon>
    </lineage>
</organism>
<comment type="caution">
    <text evidence="1">The sequence shown here is derived from an EMBL/GenBank/DDBJ whole genome shotgun (WGS) entry which is preliminary data.</text>
</comment>
<dbReference type="Proteomes" id="UP001152795">
    <property type="component" value="Unassembled WGS sequence"/>
</dbReference>
<reference evidence="1" key="1">
    <citation type="submission" date="2020-04" db="EMBL/GenBank/DDBJ databases">
        <authorList>
            <person name="Alioto T."/>
            <person name="Alioto T."/>
            <person name="Gomez Garrido J."/>
        </authorList>
    </citation>
    <scope>NUCLEOTIDE SEQUENCE</scope>
    <source>
        <strain evidence="1">A484AB</strain>
    </source>
</reference>
<name>A0A6S7I8B0_PARCT</name>
<dbReference type="EMBL" id="CACRXK020007414">
    <property type="protein sequence ID" value="CAB4012180.1"/>
    <property type="molecule type" value="Genomic_DNA"/>
</dbReference>
<accession>A0A6S7I8B0</accession>
<protein>
    <submittedName>
        <fullName evidence="1">Uncharacterized protein</fullName>
    </submittedName>
</protein>
<evidence type="ECO:0000313" key="1">
    <source>
        <dbReference type="EMBL" id="CAB4012180.1"/>
    </source>
</evidence>
<dbReference type="OrthoDB" id="10068383at2759"/>
<dbReference type="PANTHER" id="PTHR33198:SF20">
    <property type="entry name" value="RETROTRANSPOSON GAG DOMAIN-CONTAINING PROTEIN"/>
    <property type="match status" value="1"/>
</dbReference>
<gene>
    <name evidence="1" type="ORF">PACLA_8A023178</name>
</gene>
<dbReference type="PANTHER" id="PTHR33198">
    <property type="entry name" value="ANK_REP_REGION DOMAIN-CONTAINING PROTEIN-RELATED"/>
    <property type="match status" value="1"/>
</dbReference>
<proteinExistence type="predicted"/>
<sequence length="153" mass="17553">MAARVDLPSMPPFDTHLIGGDDDFKTAVQKLTEYFMPKKNLEYEIYIFRQARQMTDETLDQYHTRLRKFATTCSLPMLIEKLKQIIQSCISTHLWRKALRDSTLTLSALLAEGRSLEVSEKQAKGIEKSLAAIKIDKKLPTEIDDSVNVIQHQ</sequence>
<evidence type="ECO:0000313" key="2">
    <source>
        <dbReference type="Proteomes" id="UP001152795"/>
    </source>
</evidence>
<dbReference type="AlphaFoldDB" id="A0A6S7I8B0"/>